<dbReference type="Proteomes" id="UP001595740">
    <property type="component" value="Unassembled WGS sequence"/>
</dbReference>
<gene>
    <name evidence="3" type="ORF">ACFOLC_07415</name>
</gene>
<feature type="domain" description="VWFA" evidence="2">
    <location>
        <begin position="107"/>
        <end position="301"/>
    </location>
</feature>
<dbReference type="PANTHER" id="PTHR22550:SF18">
    <property type="entry name" value="VWFA DOMAIN-CONTAINING PROTEIN"/>
    <property type="match status" value="1"/>
</dbReference>
<comment type="caution">
    <text evidence="3">The sequence shown here is derived from an EMBL/GenBank/DDBJ whole genome shotgun (WGS) entry which is preliminary data.</text>
</comment>
<dbReference type="RefSeq" id="WP_386758615.1">
    <property type="nucleotide sequence ID" value="NZ_JBHRXK010000003.1"/>
</dbReference>
<name>A0ABV7RMX3_9GAMM</name>
<proteinExistence type="predicted"/>
<dbReference type="Pfam" id="PF00092">
    <property type="entry name" value="VWA"/>
    <property type="match status" value="1"/>
</dbReference>
<evidence type="ECO:0000259" key="2">
    <source>
        <dbReference type="PROSITE" id="PS50234"/>
    </source>
</evidence>
<dbReference type="EMBL" id="JBHRXK010000003">
    <property type="protein sequence ID" value="MFC3550845.1"/>
    <property type="molecule type" value="Genomic_DNA"/>
</dbReference>
<keyword evidence="1" id="KW-0812">Transmembrane</keyword>
<dbReference type="SUPFAM" id="SSF53300">
    <property type="entry name" value="vWA-like"/>
    <property type="match status" value="1"/>
</dbReference>
<dbReference type="PANTHER" id="PTHR22550">
    <property type="entry name" value="SPORE GERMINATION PROTEIN"/>
    <property type="match status" value="1"/>
</dbReference>
<dbReference type="InterPro" id="IPR002035">
    <property type="entry name" value="VWF_A"/>
</dbReference>
<evidence type="ECO:0000313" key="4">
    <source>
        <dbReference type="Proteomes" id="UP001595740"/>
    </source>
</evidence>
<dbReference type="SMART" id="SM00327">
    <property type="entry name" value="VWA"/>
    <property type="match status" value="1"/>
</dbReference>
<dbReference type="InterPro" id="IPR036465">
    <property type="entry name" value="vWFA_dom_sf"/>
</dbReference>
<keyword evidence="4" id="KW-1185">Reference proteome</keyword>
<accession>A0ABV7RMX3</accession>
<organism evidence="3 4">
    <name type="scientific">Lysobacter cavernae</name>
    <dbReference type="NCBI Taxonomy" id="1685901"/>
    <lineage>
        <taxon>Bacteria</taxon>
        <taxon>Pseudomonadati</taxon>
        <taxon>Pseudomonadota</taxon>
        <taxon>Gammaproteobacteria</taxon>
        <taxon>Lysobacterales</taxon>
        <taxon>Lysobacteraceae</taxon>
        <taxon>Lysobacter</taxon>
    </lineage>
</organism>
<evidence type="ECO:0000313" key="3">
    <source>
        <dbReference type="EMBL" id="MFC3550845.1"/>
    </source>
</evidence>
<keyword evidence="1" id="KW-1133">Transmembrane helix</keyword>
<dbReference type="InterPro" id="IPR050768">
    <property type="entry name" value="UPF0353/GerABKA_families"/>
</dbReference>
<feature type="transmembrane region" description="Helical" evidence="1">
    <location>
        <begin position="321"/>
        <end position="338"/>
    </location>
</feature>
<protein>
    <submittedName>
        <fullName evidence="3">VWA domain-containing protein</fullName>
    </submittedName>
</protein>
<reference evidence="4" key="1">
    <citation type="journal article" date="2019" name="Int. J. Syst. Evol. Microbiol.">
        <title>The Global Catalogue of Microorganisms (GCM) 10K type strain sequencing project: providing services to taxonomists for standard genome sequencing and annotation.</title>
        <authorList>
            <consortium name="The Broad Institute Genomics Platform"/>
            <consortium name="The Broad Institute Genome Sequencing Center for Infectious Disease"/>
            <person name="Wu L."/>
            <person name="Ma J."/>
        </authorList>
    </citation>
    <scope>NUCLEOTIDE SEQUENCE [LARGE SCALE GENOMIC DNA]</scope>
    <source>
        <strain evidence="4">KCTC 42875</strain>
    </source>
</reference>
<dbReference type="Gene3D" id="3.40.50.410">
    <property type="entry name" value="von Willebrand factor, type A domain"/>
    <property type="match status" value="1"/>
</dbReference>
<evidence type="ECO:0000256" key="1">
    <source>
        <dbReference type="SAM" id="Phobius"/>
    </source>
</evidence>
<dbReference type="CDD" id="cd01467">
    <property type="entry name" value="vWA_BatA_type"/>
    <property type="match status" value="1"/>
</dbReference>
<dbReference type="InterPro" id="IPR033881">
    <property type="entry name" value="vWA_BatA_type"/>
</dbReference>
<dbReference type="PROSITE" id="PS50234">
    <property type="entry name" value="VWFA"/>
    <property type="match status" value="1"/>
</dbReference>
<keyword evidence="1" id="KW-0472">Membrane</keyword>
<sequence length="344" mass="36965">MDGGDVIDVLLAPFIALRDLFAWPWWLLALPLPWLARWLLPAARNPAAALKVPFGERLVAVARSGGRRALGGGAGWLAWLAWVLLCVAAARPQQLGEAVQPPQAGRDLMLALDLSGSMREPDMDLGGRPVDRLTAAKAVIADFLDRRGGDRVGLIVFGRRAYALTPLTHDLASVREQLNDSVIGLAGQETAIGDAIALAVKRLRAQPVGQRVLVLLTDGVNTAGALEPAKAAELARDDGVRVHAIAFGGDGSLSLFGLQLPMPGAGDEIDEATLRAIAQQTGGRFFRARDTAQLVGIYGEIDRLEPIERPGQAVRPRIERYVWPLAAAFACALLAFAWPRRRWA</sequence>